<keyword evidence="1" id="KW-0175">Coiled coil</keyword>
<dbReference type="AlphaFoldDB" id="A0A6S6TZ56"/>
<feature type="coiled-coil region" evidence="1">
    <location>
        <begin position="14"/>
        <end position="41"/>
    </location>
</feature>
<evidence type="ECO:0000313" key="2">
    <source>
        <dbReference type="EMBL" id="CAA6820496.1"/>
    </source>
</evidence>
<protein>
    <recommendedName>
        <fullName evidence="3">3-oxoacyl-ACP synthase</fullName>
    </recommendedName>
</protein>
<organism evidence="2">
    <name type="scientific">uncultured Aureispira sp</name>
    <dbReference type="NCBI Taxonomy" id="1331704"/>
    <lineage>
        <taxon>Bacteria</taxon>
        <taxon>Pseudomonadati</taxon>
        <taxon>Bacteroidota</taxon>
        <taxon>Saprospiria</taxon>
        <taxon>Saprospirales</taxon>
        <taxon>Saprospiraceae</taxon>
        <taxon>Aureispira</taxon>
        <taxon>environmental samples</taxon>
    </lineage>
</organism>
<reference evidence="2" key="1">
    <citation type="submission" date="2020-01" db="EMBL/GenBank/DDBJ databases">
        <authorList>
            <person name="Meier V. D."/>
            <person name="Meier V D."/>
        </authorList>
    </citation>
    <scope>NUCLEOTIDE SEQUENCE</scope>
    <source>
        <strain evidence="2">HLG_WM_MAG_10</strain>
    </source>
</reference>
<gene>
    <name evidence="2" type="ORF">HELGO_WM44906</name>
</gene>
<name>A0A6S6TZ56_9BACT</name>
<dbReference type="EMBL" id="CACVAQ010000285">
    <property type="protein sequence ID" value="CAA6820496.1"/>
    <property type="molecule type" value="Genomic_DNA"/>
</dbReference>
<evidence type="ECO:0000256" key="1">
    <source>
        <dbReference type="SAM" id="Coils"/>
    </source>
</evidence>
<proteinExistence type="predicted"/>
<accession>A0A6S6TZ56</accession>
<sequence>MNLALKAVLYESCAAYLQKRLNVVEHRLNELNDSLEAETKSSVGDKYETGRAMLHQEKDKQMQQLAVLLAHKKQLHGIDPNTHYTLVEQGALVQTNQGTFYLSISAGKLSVSGKTYFAITLASPIGQLLFQKKVGDAFEFRGTSYVLEAVV</sequence>
<evidence type="ECO:0008006" key="3">
    <source>
        <dbReference type="Google" id="ProtNLM"/>
    </source>
</evidence>